<feature type="transmembrane region" description="Helical" evidence="4">
    <location>
        <begin position="123"/>
        <end position="146"/>
    </location>
</feature>
<dbReference type="InterPro" id="IPR051046">
    <property type="entry name" value="MurCDEF_CellWall_CoF430Synth"/>
</dbReference>
<accession>A0ABW5JIH6</accession>
<sequence>MNWYYTLLDVGAILLCLLFLRYTWHRMRFFLHTFQQVGYKNNEFWQWIKGHWDEKVIPANIAMVNIAIFLLLWFDDWILETITYSSLCIIFFVFSVFWFGSVSRYTQAKVKKPLVYTSRVKRFLIPFVALSFIFPALFTYMSFTGFLPYFNVPLPNHFSGFLSFDLLMLLVGWGFGATFIPFFILLSGLFTKPVEKFIQNGFKKEARKKLASMPDLKVIAITGSYGKTSTKFMIRDLLKERFNVCSTPGSYNTPMGICKVINNDLQSSHQILILEMGARYEGNIQELCDIAKPDIAVVTNVGVAHLETFGSQDVIAKEKGTLVDNLEVGDVAILNADDPRVSKMGANRNEIDRILVGLESGEIRGNAISYDTSGMEFDVEIGDEKERFQTKLLGAHNVQNLLLAVGVAKHFGIRLKTMALAAAKIEPVEHRLELKQQGDLFVIDDAFNSNPIGAKNAVEILAQFNSGQRIIITPGMVELGEIEAEENRKFGSAIGKANLDLVVLVGEERAQPILEGIREHDTTAMNVRVVNSLFEANELVQKHARAGDVILYENDLPDVYNE</sequence>
<keyword evidence="4" id="KW-1133">Transmembrane helix</keyword>
<keyword evidence="4" id="KW-0472">Membrane</keyword>
<evidence type="ECO:0000256" key="1">
    <source>
        <dbReference type="ARBA" id="ARBA00022598"/>
    </source>
</evidence>
<dbReference type="InterPro" id="IPR036565">
    <property type="entry name" value="Mur-like_cat_sf"/>
</dbReference>
<evidence type="ECO:0000313" key="8">
    <source>
        <dbReference type="Proteomes" id="UP001597460"/>
    </source>
</evidence>
<dbReference type="Gene3D" id="3.90.190.20">
    <property type="entry name" value="Mur ligase, C-terminal domain"/>
    <property type="match status" value="1"/>
</dbReference>
<reference evidence="8" key="1">
    <citation type="journal article" date="2019" name="Int. J. Syst. Evol. Microbiol.">
        <title>The Global Catalogue of Microorganisms (GCM) 10K type strain sequencing project: providing services to taxonomists for standard genome sequencing and annotation.</title>
        <authorList>
            <consortium name="The Broad Institute Genomics Platform"/>
            <consortium name="The Broad Institute Genome Sequencing Center for Infectious Disease"/>
            <person name="Wu L."/>
            <person name="Ma J."/>
        </authorList>
    </citation>
    <scope>NUCLEOTIDE SEQUENCE [LARGE SCALE GENOMIC DNA]</scope>
    <source>
        <strain evidence="8">KCTC 52042</strain>
    </source>
</reference>
<keyword evidence="4" id="KW-0812">Transmembrane</keyword>
<dbReference type="SUPFAM" id="SSF53244">
    <property type="entry name" value="MurD-like peptide ligases, peptide-binding domain"/>
    <property type="match status" value="1"/>
</dbReference>
<feature type="domain" description="Mur ligase central" evidence="6">
    <location>
        <begin position="221"/>
        <end position="408"/>
    </location>
</feature>
<dbReference type="SUPFAM" id="SSF53623">
    <property type="entry name" value="MurD-like peptide ligases, catalytic domain"/>
    <property type="match status" value="1"/>
</dbReference>
<keyword evidence="2" id="KW-0547">Nucleotide-binding</keyword>
<evidence type="ECO:0000259" key="5">
    <source>
        <dbReference type="Pfam" id="PF02875"/>
    </source>
</evidence>
<gene>
    <name evidence="7" type="ORF">ACFSVN_02050</name>
</gene>
<feature type="transmembrane region" description="Helical" evidence="4">
    <location>
        <begin position="166"/>
        <end position="190"/>
    </location>
</feature>
<feature type="domain" description="Mur ligase C-terminal" evidence="5">
    <location>
        <begin position="430"/>
        <end position="551"/>
    </location>
</feature>
<keyword evidence="8" id="KW-1185">Reference proteome</keyword>
<proteinExistence type="predicted"/>
<evidence type="ECO:0000256" key="4">
    <source>
        <dbReference type="SAM" id="Phobius"/>
    </source>
</evidence>
<feature type="transmembrane region" description="Helical" evidence="4">
    <location>
        <begin position="6"/>
        <end position="24"/>
    </location>
</feature>
<name>A0ABW5JIH6_9BACT</name>
<dbReference type="Pfam" id="PF02875">
    <property type="entry name" value="Mur_ligase_C"/>
    <property type="match status" value="1"/>
</dbReference>
<dbReference type="InterPro" id="IPR036615">
    <property type="entry name" value="Mur_ligase_C_dom_sf"/>
</dbReference>
<organism evidence="7 8">
    <name type="scientific">Gracilimonas halophila</name>
    <dbReference type="NCBI Taxonomy" id="1834464"/>
    <lineage>
        <taxon>Bacteria</taxon>
        <taxon>Pseudomonadati</taxon>
        <taxon>Balneolota</taxon>
        <taxon>Balneolia</taxon>
        <taxon>Balneolales</taxon>
        <taxon>Balneolaceae</taxon>
        <taxon>Gracilimonas</taxon>
    </lineage>
</organism>
<keyword evidence="3" id="KW-0067">ATP-binding</keyword>
<dbReference type="Gene3D" id="3.40.1190.10">
    <property type="entry name" value="Mur-like, catalytic domain"/>
    <property type="match status" value="1"/>
</dbReference>
<evidence type="ECO:0000313" key="7">
    <source>
        <dbReference type="EMBL" id="MFD2531223.1"/>
    </source>
</evidence>
<feature type="transmembrane region" description="Helical" evidence="4">
    <location>
        <begin position="81"/>
        <end position="102"/>
    </location>
</feature>
<dbReference type="InterPro" id="IPR013221">
    <property type="entry name" value="Mur_ligase_cen"/>
</dbReference>
<dbReference type="InterPro" id="IPR004101">
    <property type="entry name" value="Mur_ligase_C"/>
</dbReference>
<comment type="caution">
    <text evidence="7">The sequence shown here is derived from an EMBL/GenBank/DDBJ whole genome shotgun (WGS) entry which is preliminary data.</text>
</comment>
<dbReference type="GO" id="GO:0016874">
    <property type="term" value="F:ligase activity"/>
    <property type="evidence" value="ECO:0007669"/>
    <property type="project" value="UniProtKB-KW"/>
</dbReference>
<dbReference type="EMBL" id="JBHULI010000002">
    <property type="protein sequence ID" value="MFD2531223.1"/>
    <property type="molecule type" value="Genomic_DNA"/>
</dbReference>
<evidence type="ECO:0000256" key="3">
    <source>
        <dbReference type="ARBA" id="ARBA00022840"/>
    </source>
</evidence>
<dbReference type="PANTHER" id="PTHR43024:SF1">
    <property type="entry name" value="UDP-N-ACETYLMURAMOYL-TRIPEPTIDE--D-ALANYL-D-ALANINE LIGASE"/>
    <property type="match status" value="1"/>
</dbReference>
<keyword evidence="1 7" id="KW-0436">Ligase</keyword>
<dbReference type="PANTHER" id="PTHR43024">
    <property type="entry name" value="UDP-N-ACETYLMURAMOYL-TRIPEPTIDE--D-ALANYL-D-ALANINE LIGASE"/>
    <property type="match status" value="1"/>
</dbReference>
<dbReference type="Proteomes" id="UP001597460">
    <property type="component" value="Unassembled WGS sequence"/>
</dbReference>
<protein>
    <submittedName>
        <fullName evidence="7">Mur ligase family protein</fullName>
    </submittedName>
</protein>
<evidence type="ECO:0000259" key="6">
    <source>
        <dbReference type="Pfam" id="PF08245"/>
    </source>
</evidence>
<dbReference type="Pfam" id="PF08245">
    <property type="entry name" value="Mur_ligase_M"/>
    <property type="match status" value="1"/>
</dbReference>
<feature type="transmembrane region" description="Helical" evidence="4">
    <location>
        <begin position="56"/>
        <end position="75"/>
    </location>
</feature>
<evidence type="ECO:0000256" key="2">
    <source>
        <dbReference type="ARBA" id="ARBA00022741"/>
    </source>
</evidence>